<dbReference type="SUPFAM" id="SSF140990">
    <property type="entry name" value="FtsH protease domain-like"/>
    <property type="match status" value="1"/>
</dbReference>
<protein>
    <submittedName>
        <fullName evidence="2">Uncharacterized protein</fullName>
    </submittedName>
</protein>
<evidence type="ECO:0000313" key="2">
    <source>
        <dbReference type="EMBL" id="KAL3075933.1"/>
    </source>
</evidence>
<comment type="caution">
    <text evidence="2">The sequence shown here is derived from an EMBL/GenBank/DDBJ whole genome shotgun (WGS) entry which is preliminary data.</text>
</comment>
<dbReference type="InterPro" id="IPR037219">
    <property type="entry name" value="Peptidase_M41-like"/>
</dbReference>
<feature type="compositionally biased region" description="Basic residues" evidence="1">
    <location>
        <begin position="141"/>
        <end position="165"/>
    </location>
</feature>
<feature type="region of interest" description="Disordered" evidence="1">
    <location>
        <begin position="141"/>
        <end position="186"/>
    </location>
</feature>
<dbReference type="Proteomes" id="UP001620645">
    <property type="component" value="Unassembled WGS sequence"/>
</dbReference>
<feature type="compositionally biased region" description="Acidic residues" evidence="1">
    <location>
        <begin position="169"/>
        <end position="186"/>
    </location>
</feature>
<evidence type="ECO:0000256" key="1">
    <source>
        <dbReference type="SAM" id="MobiDB-lite"/>
    </source>
</evidence>
<dbReference type="AlphaFoldDB" id="A0ABD2IRJ4"/>
<evidence type="ECO:0000313" key="3">
    <source>
        <dbReference type="Proteomes" id="UP001620645"/>
    </source>
</evidence>
<keyword evidence="3" id="KW-1185">Reference proteome</keyword>
<name>A0ABD2IRJ4_HETSC</name>
<gene>
    <name evidence="2" type="ORF">niasHS_012850</name>
</gene>
<dbReference type="EMBL" id="JBICCN010000347">
    <property type="protein sequence ID" value="KAL3075933.1"/>
    <property type="molecule type" value="Genomic_DNA"/>
</dbReference>
<proteinExistence type="predicted"/>
<accession>A0ABD2IRJ4</accession>
<organism evidence="2 3">
    <name type="scientific">Heterodera schachtii</name>
    <name type="common">Sugarbeet cyst nematode worm</name>
    <name type="synonym">Tylenchus schachtii</name>
    <dbReference type="NCBI Taxonomy" id="97005"/>
    <lineage>
        <taxon>Eukaryota</taxon>
        <taxon>Metazoa</taxon>
        <taxon>Ecdysozoa</taxon>
        <taxon>Nematoda</taxon>
        <taxon>Chromadorea</taxon>
        <taxon>Rhabditida</taxon>
        <taxon>Tylenchina</taxon>
        <taxon>Tylenchomorpha</taxon>
        <taxon>Tylenchoidea</taxon>
        <taxon>Heteroderidae</taxon>
        <taxon>Heteroderinae</taxon>
        <taxon>Heterodera</taxon>
    </lineage>
</organism>
<reference evidence="2 3" key="1">
    <citation type="submission" date="2024-10" db="EMBL/GenBank/DDBJ databases">
        <authorList>
            <person name="Kim D."/>
        </authorList>
    </citation>
    <scope>NUCLEOTIDE SEQUENCE [LARGE SCALE GENOMIC DNA]</scope>
    <source>
        <strain evidence="2">Taebaek</strain>
    </source>
</reference>
<sequence length="186" mass="21148">MVMAVLESPTEGTTTYYEGINCSIPQLKCRLARKLAGVAAERFFCVDTLYDADDDEVDAEELADSIAQAEGSDAGQLVADARAYAEAFVRANSAWIEWMAIELFKRERISRWHLIRKFGHAVSEGTIERMGKKARRMGKKGLGKCSKRMRKKVNRMGKKAKRMRKRAEDEEEGEEDGEEGEEMEWE</sequence>